<sequence length="180" mass="20323">MALASSATTPNEIQLVEPNKLKHKFKYDGRVESWKHVLVEEVVIGKCPDIFVTCTIEEGKAGRRSKLRFRRILVDSESVIREKGDEGMGEWGEQGMAKLSSEDMALASSATTPNEIQLVEPNKLKHNFKYDGRVENWKHVLVEEVVIGKCPDIFVPCTIEEGKAGRRSIMMLLKPKRGDR</sequence>
<comment type="caution">
    <text evidence="1">The sequence shown here is derived from an EMBL/GenBank/DDBJ whole genome shotgun (WGS) entry which is preliminary data.</text>
</comment>
<evidence type="ECO:0000313" key="1">
    <source>
        <dbReference type="EMBL" id="KAK9126862.1"/>
    </source>
</evidence>
<proteinExistence type="predicted"/>
<evidence type="ECO:0000313" key="2">
    <source>
        <dbReference type="Proteomes" id="UP001419268"/>
    </source>
</evidence>
<dbReference type="AlphaFoldDB" id="A0AAP0P0N3"/>
<protein>
    <submittedName>
        <fullName evidence="1">Uncharacterized protein</fullName>
    </submittedName>
</protein>
<reference evidence="1 2" key="1">
    <citation type="submission" date="2024-01" db="EMBL/GenBank/DDBJ databases">
        <title>Genome assemblies of Stephania.</title>
        <authorList>
            <person name="Yang L."/>
        </authorList>
    </citation>
    <scope>NUCLEOTIDE SEQUENCE [LARGE SCALE GENOMIC DNA]</scope>
    <source>
        <strain evidence="1">JXDWG</strain>
        <tissue evidence="1">Leaf</tissue>
    </source>
</reference>
<dbReference type="EMBL" id="JBBNAG010000006">
    <property type="protein sequence ID" value="KAK9126862.1"/>
    <property type="molecule type" value="Genomic_DNA"/>
</dbReference>
<dbReference type="Proteomes" id="UP001419268">
    <property type="component" value="Unassembled WGS sequence"/>
</dbReference>
<name>A0AAP0P0N3_9MAGN</name>
<organism evidence="1 2">
    <name type="scientific">Stephania cephalantha</name>
    <dbReference type="NCBI Taxonomy" id="152367"/>
    <lineage>
        <taxon>Eukaryota</taxon>
        <taxon>Viridiplantae</taxon>
        <taxon>Streptophyta</taxon>
        <taxon>Embryophyta</taxon>
        <taxon>Tracheophyta</taxon>
        <taxon>Spermatophyta</taxon>
        <taxon>Magnoliopsida</taxon>
        <taxon>Ranunculales</taxon>
        <taxon>Menispermaceae</taxon>
        <taxon>Menispermoideae</taxon>
        <taxon>Cissampelideae</taxon>
        <taxon>Stephania</taxon>
    </lineage>
</organism>
<gene>
    <name evidence="1" type="ORF">Scep_015708</name>
</gene>
<keyword evidence="2" id="KW-1185">Reference proteome</keyword>
<accession>A0AAP0P0N3</accession>